<feature type="compositionally biased region" description="Polar residues" evidence="1">
    <location>
        <begin position="125"/>
        <end position="138"/>
    </location>
</feature>
<dbReference type="Proteomes" id="UP000007266">
    <property type="component" value="Linkage group 2"/>
</dbReference>
<organism evidence="2 3">
    <name type="scientific">Tribolium castaneum</name>
    <name type="common">Red flour beetle</name>
    <dbReference type="NCBI Taxonomy" id="7070"/>
    <lineage>
        <taxon>Eukaryota</taxon>
        <taxon>Metazoa</taxon>
        <taxon>Ecdysozoa</taxon>
        <taxon>Arthropoda</taxon>
        <taxon>Hexapoda</taxon>
        <taxon>Insecta</taxon>
        <taxon>Pterygota</taxon>
        <taxon>Neoptera</taxon>
        <taxon>Endopterygota</taxon>
        <taxon>Coleoptera</taxon>
        <taxon>Polyphaga</taxon>
        <taxon>Cucujiformia</taxon>
        <taxon>Tenebrionidae</taxon>
        <taxon>Tenebrionidae incertae sedis</taxon>
        <taxon>Tribolium</taxon>
    </lineage>
</organism>
<evidence type="ECO:0000256" key="1">
    <source>
        <dbReference type="SAM" id="MobiDB-lite"/>
    </source>
</evidence>
<feature type="region of interest" description="Disordered" evidence="1">
    <location>
        <begin position="113"/>
        <end position="138"/>
    </location>
</feature>
<feature type="compositionally biased region" description="Low complexity" evidence="1">
    <location>
        <begin position="113"/>
        <end position="124"/>
    </location>
</feature>
<reference evidence="2 3" key="2">
    <citation type="journal article" date="2010" name="Nucleic Acids Res.">
        <title>BeetleBase in 2010: revisions to provide comprehensive genomic information for Tribolium castaneum.</title>
        <authorList>
            <person name="Kim H.S."/>
            <person name="Murphy T."/>
            <person name="Xia J."/>
            <person name="Caragea D."/>
            <person name="Park Y."/>
            <person name="Beeman R.W."/>
            <person name="Lorenzen M.D."/>
            <person name="Butcher S."/>
            <person name="Manak J.R."/>
            <person name="Brown S.J."/>
        </authorList>
    </citation>
    <scope>GENOME REANNOTATION</scope>
    <source>
        <strain evidence="2 3">Georgia GA2</strain>
    </source>
</reference>
<evidence type="ECO:0000313" key="3">
    <source>
        <dbReference type="Proteomes" id="UP000007266"/>
    </source>
</evidence>
<name>D6WCW2_TRICA</name>
<sequence>MDRIHLTDKFKQLQIGSLQTMPSFVGDCILFINANPVAVHVVAGNGVLSVTPFPLFPMGLIGFQVPAQYLDQTQPRSIVIALTPGLRITLWFKSKEEKWNFIGFLNLPENLSSSDETGSSDSRSNPSTGPSTDSGIIN</sequence>
<dbReference type="AlphaFoldDB" id="D6WCW2"/>
<protein>
    <submittedName>
        <fullName evidence="2">Uncharacterized protein</fullName>
    </submittedName>
</protein>
<dbReference type="EMBL" id="KQ971311">
    <property type="protein sequence ID" value="EEZ99067.2"/>
    <property type="molecule type" value="Genomic_DNA"/>
</dbReference>
<reference evidence="2 3" key="1">
    <citation type="journal article" date="2008" name="Nature">
        <title>The genome of the model beetle and pest Tribolium castaneum.</title>
        <authorList>
            <consortium name="Tribolium Genome Sequencing Consortium"/>
            <person name="Richards S."/>
            <person name="Gibbs R.A."/>
            <person name="Weinstock G.M."/>
            <person name="Brown S.J."/>
            <person name="Denell R."/>
            <person name="Beeman R.W."/>
            <person name="Gibbs R."/>
            <person name="Beeman R.W."/>
            <person name="Brown S.J."/>
            <person name="Bucher G."/>
            <person name="Friedrich M."/>
            <person name="Grimmelikhuijzen C.J."/>
            <person name="Klingler M."/>
            <person name="Lorenzen M."/>
            <person name="Richards S."/>
            <person name="Roth S."/>
            <person name="Schroder R."/>
            <person name="Tautz D."/>
            <person name="Zdobnov E.M."/>
            <person name="Muzny D."/>
            <person name="Gibbs R.A."/>
            <person name="Weinstock G.M."/>
            <person name="Attaway T."/>
            <person name="Bell S."/>
            <person name="Buhay C.J."/>
            <person name="Chandrabose M.N."/>
            <person name="Chavez D."/>
            <person name="Clerk-Blankenburg K.P."/>
            <person name="Cree A."/>
            <person name="Dao M."/>
            <person name="Davis C."/>
            <person name="Chacko J."/>
            <person name="Dinh H."/>
            <person name="Dugan-Rocha S."/>
            <person name="Fowler G."/>
            <person name="Garner T.T."/>
            <person name="Garnes J."/>
            <person name="Gnirke A."/>
            <person name="Hawes A."/>
            <person name="Hernandez J."/>
            <person name="Hines S."/>
            <person name="Holder M."/>
            <person name="Hume J."/>
            <person name="Jhangiani S.N."/>
            <person name="Joshi V."/>
            <person name="Khan Z.M."/>
            <person name="Jackson L."/>
            <person name="Kovar C."/>
            <person name="Kowis A."/>
            <person name="Lee S."/>
            <person name="Lewis L.R."/>
            <person name="Margolis J."/>
            <person name="Morgan M."/>
            <person name="Nazareth L.V."/>
            <person name="Nguyen N."/>
            <person name="Okwuonu G."/>
            <person name="Parker D."/>
            <person name="Richards S."/>
            <person name="Ruiz S.J."/>
            <person name="Santibanez J."/>
            <person name="Savard J."/>
            <person name="Scherer S.E."/>
            <person name="Schneider B."/>
            <person name="Sodergren E."/>
            <person name="Tautz D."/>
            <person name="Vattahil S."/>
            <person name="Villasana D."/>
            <person name="White C.S."/>
            <person name="Wright R."/>
            <person name="Park Y."/>
            <person name="Beeman R.W."/>
            <person name="Lord J."/>
            <person name="Oppert B."/>
            <person name="Lorenzen M."/>
            <person name="Brown S."/>
            <person name="Wang L."/>
            <person name="Savard J."/>
            <person name="Tautz D."/>
            <person name="Richards S."/>
            <person name="Weinstock G."/>
            <person name="Gibbs R.A."/>
            <person name="Liu Y."/>
            <person name="Worley K."/>
            <person name="Weinstock G."/>
            <person name="Elsik C.G."/>
            <person name="Reese J.T."/>
            <person name="Elhaik E."/>
            <person name="Landan G."/>
            <person name="Graur D."/>
            <person name="Arensburger P."/>
            <person name="Atkinson P."/>
            <person name="Beeman R.W."/>
            <person name="Beidler J."/>
            <person name="Brown S.J."/>
            <person name="Demuth J.P."/>
            <person name="Drury D.W."/>
            <person name="Du Y.Z."/>
            <person name="Fujiwara H."/>
            <person name="Lorenzen M."/>
            <person name="Maselli V."/>
            <person name="Osanai M."/>
            <person name="Park Y."/>
            <person name="Robertson H.M."/>
            <person name="Tu Z."/>
            <person name="Wang J.J."/>
            <person name="Wang S."/>
            <person name="Richards S."/>
            <person name="Song H."/>
            <person name="Zhang L."/>
            <person name="Sodergren E."/>
            <person name="Werner D."/>
            <person name="Stanke M."/>
            <person name="Morgenstern B."/>
            <person name="Solovyev V."/>
            <person name="Kosarev P."/>
            <person name="Brown G."/>
            <person name="Chen H.C."/>
            <person name="Ermolaeva O."/>
            <person name="Hlavina W."/>
            <person name="Kapustin Y."/>
            <person name="Kiryutin B."/>
            <person name="Kitts P."/>
            <person name="Maglott D."/>
            <person name="Pruitt K."/>
            <person name="Sapojnikov V."/>
            <person name="Souvorov A."/>
            <person name="Mackey A.J."/>
            <person name="Waterhouse R.M."/>
            <person name="Wyder S."/>
            <person name="Zdobnov E.M."/>
            <person name="Zdobnov E.M."/>
            <person name="Wyder S."/>
            <person name="Kriventseva E.V."/>
            <person name="Kadowaki T."/>
            <person name="Bork P."/>
            <person name="Aranda M."/>
            <person name="Bao R."/>
            <person name="Beermann A."/>
            <person name="Berns N."/>
            <person name="Bolognesi R."/>
            <person name="Bonneton F."/>
            <person name="Bopp D."/>
            <person name="Brown S.J."/>
            <person name="Bucher G."/>
            <person name="Butts T."/>
            <person name="Chaumot A."/>
            <person name="Denell R.E."/>
            <person name="Ferrier D.E."/>
            <person name="Friedrich M."/>
            <person name="Gordon C.M."/>
            <person name="Jindra M."/>
            <person name="Klingler M."/>
            <person name="Lan Q."/>
            <person name="Lattorff H.M."/>
            <person name="Laudet V."/>
            <person name="von Levetsow C."/>
            <person name="Liu Z."/>
            <person name="Lutz R."/>
            <person name="Lynch J.A."/>
            <person name="da Fonseca R.N."/>
            <person name="Posnien N."/>
            <person name="Reuter R."/>
            <person name="Roth S."/>
            <person name="Savard J."/>
            <person name="Schinko J.B."/>
            <person name="Schmitt C."/>
            <person name="Schoppmeier M."/>
            <person name="Schroder R."/>
            <person name="Shippy T.D."/>
            <person name="Simonnet F."/>
            <person name="Marques-Souza H."/>
            <person name="Tautz D."/>
            <person name="Tomoyasu Y."/>
            <person name="Trauner J."/>
            <person name="Van der Zee M."/>
            <person name="Vervoort M."/>
            <person name="Wittkopp N."/>
            <person name="Wimmer E.A."/>
            <person name="Yang X."/>
            <person name="Jones A.K."/>
            <person name="Sattelle D.B."/>
            <person name="Ebert P.R."/>
            <person name="Nelson D."/>
            <person name="Scott J.G."/>
            <person name="Beeman R.W."/>
            <person name="Muthukrishnan S."/>
            <person name="Kramer K.J."/>
            <person name="Arakane Y."/>
            <person name="Beeman R.W."/>
            <person name="Zhu Q."/>
            <person name="Hogenkamp D."/>
            <person name="Dixit R."/>
            <person name="Oppert B."/>
            <person name="Jiang H."/>
            <person name="Zou Z."/>
            <person name="Marshall J."/>
            <person name="Elpidina E."/>
            <person name="Vinokurov K."/>
            <person name="Oppert C."/>
            <person name="Zou Z."/>
            <person name="Evans J."/>
            <person name="Lu Z."/>
            <person name="Zhao P."/>
            <person name="Sumathipala N."/>
            <person name="Altincicek B."/>
            <person name="Vilcinskas A."/>
            <person name="Williams M."/>
            <person name="Hultmark D."/>
            <person name="Hetru C."/>
            <person name="Jiang H."/>
            <person name="Grimmelikhuijzen C.J."/>
            <person name="Hauser F."/>
            <person name="Cazzamali G."/>
            <person name="Williamson M."/>
            <person name="Park Y."/>
            <person name="Li B."/>
            <person name="Tanaka Y."/>
            <person name="Predel R."/>
            <person name="Neupert S."/>
            <person name="Schachtner J."/>
            <person name="Verleyen P."/>
            <person name="Raible F."/>
            <person name="Bork P."/>
            <person name="Friedrich M."/>
            <person name="Walden K.K."/>
            <person name="Robertson H.M."/>
            <person name="Angeli S."/>
            <person name="Foret S."/>
            <person name="Bucher G."/>
            <person name="Schuetz S."/>
            <person name="Maleszka R."/>
            <person name="Wimmer E.A."/>
            <person name="Beeman R.W."/>
            <person name="Lorenzen M."/>
            <person name="Tomoyasu Y."/>
            <person name="Miller S.C."/>
            <person name="Grossmann D."/>
            <person name="Bucher G."/>
        </authorList>
    </citation>
    <scope>NUCLEOTIDE SEQUENCE [LARGE SCALE GENOMIC DNA]</scope>
    <source>
        <strain evidence="2 3">Georgia GA2</strain>
    </source>
</reference>
<gene>
    <name evidence="2" type="primary">AUGUSTUS-3.0.2_04943</name>
    <name evidence="2" type="ORF">TcasGA2_TC004943</name>
</gene>
<dbReference type="HOGENOM" id="CLU_1818292_0_0_1"/>
<keyword evidence="3" id="KW-1185">Reference proteome</keyword>
<accession>D6WCW2</accession>
<proteinExistence type="predicted"/>
<evidence type="ECO:0000313" key="2">
    <source>
        <dbReference type="EMBL" id="EEZ99067.2"/>
    </source>
</evidence>